<proteinExistence type="predicted"/>
<sequence>MGSSSSGTAMSVTPAELGRIGGQLGKGGEASVFDLPGLTYPDVPGPLVYKRYRAVHGSPDSLRRVVAARNKLDVVARGRLDSIAAWPVRVVEENGQAVGIVMPRIPGAYFDRVQRNAGVKQSLREVQNLFIDPARAVQVGRPAPTDEERLRVCRDFAGGLAFLHEELKVVFGDINAMNEVFRLDAEPMVMFLDCDAVRPNGVVAQVRQLDAPDWLPPEGGALTLATDHYKLGLFILRCLSPGTGSSVKTDPDAAAARLDTEGMAMLRRALGSNPADRPTAREWEVRLRRLLGESLVPPRLGEVRVDRTMVLSGQSVVVEWEALEADWVEVVAGSRSTRVDGGPGRGRTPVEPETSGRIRVRAGNNLGVDERELGPVRVVSPPGVHQLPIPMPQVHWPVLDVPGPPGLELLPLPRVDLPPEVPQLFTTGGNGVSWPAVPAPQGVGFPLDLQAMLTESPEVDLGYRDGEGAGR</sequence>
<dbReference type="AlphaFoldDB" id="A0A2T0SLL1"/>
<gene>
    <name evidence="1" type="ORF">CLV43_11736</name>
</gene>
<protein>
    <recommendedName>
        <fullName evidence="3">Protein kinase domain-containing protein</fullName>
    </recommendedName>
</protein>
<accession>A0A2T0SLL1</accession>
<dbReference type="Gene3D" id="1.10.510.10">
    <property type="entry name" value="Transferase(Phosphotransferase) domain 1"/>
    <property type="match status" value="1"/>
</dbReference>
<evidence type="ECO:0008006" key="3">
    <source>
        <dbReference type="Google" id="ProtNLM"/>
    </source>
</evidence>
<dbReference type="InterPro" id="IPR011009">
    <property type="entry name" value="Kinase-like_dom_sf"/>
</dbReference>
<keyword evidence="2" id="KW-1185">Reference proteome</keyword>
<reference evidence="1 2" key="1">
    <citation type="submission" date="2018-03" db="EMBL/GenBank/DDBJ databases">
        <title>Genomic Encyclopedia of Archaeal and Bacterial Type Strains, Phase II (KMG-II): from individual species to whole genera.</title>
        <authorList>
            <person name="Goeker M."/>
        </authorList>
    </citation>
    <scope>NUCLEOTIDE SEQUENCE [LARGE SCALE GENOMIC DNA]</scope>
    <source>
        <strain evidence="1 2">DSM 44720</strain>
    </source>
</reference>
<dbReference type="SUPFAM" id="SSF56112">
    <property type="entry name" value="Protein kinase-like (PK-like)"/>
    <property type="match status" value="1"/>
</dbReference>
<evidence type="ECO:0000313" key="2">
    <source>
        <dbReference type="Proteomes" id="UP000239494"/>
    </source>
</evidence>
<dbReference type="EMBL" id="PVTF01000017">
    <property type="protein sequence ID" value="PRY34263.1"/>
    <property type="molecule type" value="Genomic_DNA"/>
</dbReference>
<dbReference type="Proteomes" id="UP000239494">
    <property type="component" value="Unassembled WGS sequence"/>
</dbReference>
<name>A0A2T0SLL1_9PSEU</name>
<organism evidence="1 2">
    <name type="scientific">Umezawaea tangerina</name>
    <dbReference type="NCBI Taxonomy" id="84725"/>
    <lineage>
        <taxon>Bacteria</taxon>
        <taxon>Bacillati</taxon>
        <taxon>Actinomycetota</taxon>
        <taxon>Actinomycetes</taxon>
        <taxon>Pseudonocardiales</taxon>
        <taxon>Pseudonocardiaceae</taxon>
        <taxon>Umezawaea</taxon>
    </lineage>
</organism>
<comment type="caution">
    <text evidence="1">The sequence shown here is derived from an EMBL/GenBank/DDBJ whole genome shotgun (WGS) entry which is preliminary data.</text>
</comment>
<evidence type="ECO:0000313" key="1">
    <source>
        <dbReference type="EMBL" id="PRY34263.1"/>
    </source>
</evidence>